<dbReference type="EMBL" id="KZ680208">
    <property type="protein sequence ID" value="PTB69745.1"/>
    <property type="molecule type" value="Genomic_DNA"/>
</dbReference>
<gene>
    <name evidence="2" type="ORF">BBK36DRAFT_1188325</name>
</gene>
<reference evidence="3" key="1">
    <citation type="submission" date="2016-07" db="EMBL/GenBank/DDBJ databases">
        <title>Multiple horizontal gene transfer events from other fungi enriched the ability of initially mycotrophic Trichoderma (Ascomycota) to feed on dead plant biomass.</title>
        <authorList>
            <consortium name="DOE Joint Genome Institute"/>
            <person name="Atanasova L."/>
            <person name="Chenthamara K."/>
            <person name="Zhang J."/>
            <person name="Grujic M."/>
            <person name="Henrissat B."/>
            <person name="Kuo A."/>
            <person name="Aerts A."/>
            <person name="Salamov A."/>
            <person name="Lipzen A."/>
            <person name="Labutti K."/>
            <person name="Barry K."/>
            <person name="Miao Y."/>
            <person name="Rahimi M.J."/>
            <person name="Shen Q."/>
            <person name="Grigoriev I.V."/>
            <person name="Kubicek C.P."/>
            <person name="Druzhinina I.S."/>
        </authorList>
    </citation>
    <scope>NUCLEOTIDE SEQUENCE [LARGE SCALE GENOMIC DNA]</scope>
    <source>
        <strain evidence="3">TUCIM 6016</strain>
    </source>
</reference>
<name>A0A2T4BKA6_9HYPO</name>
<feature type="region of interest" description="Disordered" evidence="1">
    <location>
        <begin position="192"/>
        <end position="216"/>
    </location>
</feature>
<accession>A0A2T4BKA6</accession>
<feature type="region of interest" description="Disordered" evidence="1">
    <location>
        <begin position="1"/>
        <end position="20"/>
    </location>
</feature>
<feature type="compositionally biased region" description="Basic and acidic residues" evidence="1">
    <location>
        <begin position="10"/>
        <end position="20"/>
    </location>
</feature>
<protein>
    <submittedName>
        <fullName evidence="2">Uncharacterized protein</fullName>
    </submittedName>
</protein>
<dbReference type="RefSeq" id="XP_024753065.1">
    <property type="nucleotide sequence ID" value="XM_024896570.1"/>
</dbReference>
<evidence type="ECO:0000256" key="1">
    <source>
        <dbReference type="SAM" id="MobiDB-lite"/>
    </source>
</evidence>
<organism evidence="2 3">
    <name type="scientific">Trichoderma citrinoviride</name>
    <dbReference type="NCBI Taxonomy" id="58853"/>
    <lineage>
        <taxon>Eukaryota</taxon>
        <taxon>Fungi</taxon>
        <taxon>Dikarya</taxon>
        <taxon>Ascomycota</taxon>
        <taxon>Pezizomycotina</taxon>
        <taxon>Sordariomycetes</taxon>
        <taxon>Hypocreomycetidae</taxon>
        <taxon>Hypocreales</taxon>
        <taxon>Hypocreaceae</taxon>
        <taxon>Trichoderma</taxon>
    </lineage>
</organism>
<dbReference type="Proteomes" id="UP000241546">
    <property type="component" value="Unassembled WGS sequence"/>
</dbReference>
<feature type="region of interest" description="Disordered" evidence="1">
    <location>
        <begin position="114"/>
        <end position="140"/>
    </location>
</feature>
<proteinExistence type="predicted"/>
<sequence>MCEGSVSWRYSKEEKKEEKEEYEVRTEATEDWGAAKIDVLVVLRATVGEGKREAPTRFTSNDLDGRELKSCHLGHVLGSCTFGARPDRAPSAAAGSSGAVPATRARLAGTGIYMGGDEGTRASGHPSSTSTSTSTSGGSGQLLSCPALPCAVGAPSAAHLPRHDTVRAIHAIHRCWGRARDGRMTDTWQRQQQTLDPVPKDSGAGPEGRVLEGMQC</sequence>
<dbReference type="GeneID" id="36604688"/>
<keyword evidence="3" id="KW-1185">Reference proteome</keyword>
<evidence type="ECO:0000313" key="3">
    <source>
        <dbReference type="Proteomes" id="UP000241546"/>
    </source>
</evidence>
<evidence type="ECO:0000313" key="2">
    <source>
        <dbReference type="EMBL" id="PTB69745.1"/>
    </source>
</evidence>
<dbReference type="AlphaFoldDB" id="A0A2T4BKA6"/>
<feature type="compositionally biased region" description="Low complexity" evidence="1">
    <location>
        <begin position="123"/>
        <end position="136"/>
    </location>
</feature>